<reference evidence="1" key="1">
    <citation type="journal article" date="2019" name="MBio">
        <title>Virus Genomes from Deep Sea Sediments Expand the Ocean Megavirome and Support Independent Origins of Viral Gigantism.</title>
        <authorList>
            <person name="Backstrom D."/>
            <person name="Yutin N."/>
            <person name="Jorgensen S.L."/>
            <person name="Dharamshi J."/>
            <person name="Homa F."/>
            <person name="Zaremba-Niedwiedzka K."/>
            <person name="Spang A."/>
            <person name="Wolf Y.I."/>
            <person name="Koonin E.V."/>
            <person name="Ettema T.J."/>
        </authorList>
    </citation>
    <scope>NUCLEOTIDE SEQUENCE</scope>
</reference>
<dbReference type="EMBL" id="MK500345">
    <property type="protein sequence ID" value="QBK87183.1"/>
    <property type="molecule type" value="Genomic_DNA"/>
</dbReference>
<gene>
    <name evidence="1" type="ORF">LCMAC201_00850</name>
</gene>
<accession>A0A481YV71</accession>
<proteinExistence type="predicted"/>
<sequence>MSGTNFAITTEPSFCYQPFTCATYKGHLVVWSDDQTLWVKSFIGRTGNYAAEISTMDESDNIIFFHRFSKEEYIVAVETVCGYNLYFLNDNGNLCNQHSYTTNDTLVYCYQNDQSTILFIHNFDDNTMLVQTIPKESQACWNNGITTHFYKNVYGIPKVFVFENDNYTAGWITYDDQLTVVTNCVYNTLDASLRSAKVPKPTSGSKPASSASPAGAQPHITIDSYDVDYLSAACLGPDLIVYGGYDTPTNVLRLDYFCVNNFELLCSRYWKSDEYKGSSFSMASLLRGFMLLADGPDTQIRGQRFTHLGSWLYPMMDLDSGSTFTWSPDLAQGNEETLLVYIKDYGEHSEIWGKWLDISDIPELENLTLADVEK</sequence>
<evidence type="ECO:0000313" key="1">
    <source>
        <dbReference type="EMBL" id="QBK87183.1"/>
    </source>
</evidence>
<name>A0A481YV71_9VIRU</name>
<protein>
    <submittedName>
        <fullName evidence="1">Uncharacterized protein</fullName>
    </submittedName>
</protein>
<organism evidence="1">
    <name type="scientific">Marseillevirus LCMAC201</name>
    <dbReference type="NCBI Taxonomy" id="2506605"/>
    <lineage>
        <taxon>Viruses</taxon>
        <taxon>Varidnaviria</taxon>
        <taxon>Bamfordvirae</taxon>
        <taxon>Nucleocytoviricota</taxon>
        <taxon>Megaviricetes</taxon>
        <taxon>Pimascovirales</taxon>
        <taxon>Pimascovirales incertae sedis</taxon>
        <taxon>Marseilleviridae</taxon>
    </lineage>
</organism>